<evidence type="ECO:0000259" key="5">
    <source>
        <dbReference type="PROSITE" id="PS50865"/>
    </source>
</evidence>
<evidence type="ECO:0000313" key="7">
    <source>
        <dbReference type="Proteomes" id="UP000521943"/>
    </source>
</evidence>
<dbReference type="SUPFAM" id="SSF144232">
    <property type="entry name" value="HIT/MYND zinc finger-like"/>
    <property type="match status" value="1"/>
</dbReference>
<name>A0A8H6HP95_9AGAR</name>
<keyword evidence="3" id="KW-0862">Zinc</keyword>
<accession>A0A8H6HP95</accession>
<dbReference type="EMBL" id="JACGCI010000060">
    <property type="protein sequence ID" value="KAF6749847.1"/>
    <property type="molecule type" value="Genomic_DNA"/>
</dbReference>
<dbReference type="Proteomes" id="UP000521943">
    <property type="component" value="Unassembled WGS sequence"/>
</dbReference>
<dbReference type="PROSITE" id="PS50865">
    <property type="entry name" value="ZF_MYND_2"/>
    <property type="match status" value="1"/>
</dbReference>
<feature type="domain" description="MYND-type" evidence="5">
    <location>
        <begin position="317"/>
        <end position="355"/>
    </location>
</feature>
<dbReference type="OrthoDB" id="432970at2759"/>
<protein>
    <recommendedName>
        <fullName evidence="5">MYND-type domain-containing protein</fullName>
    </recommendedName>
</protein>
<dbReference type="InterPro" id="IPR002893">
    <property type="entry name" value="Znf_MYND"/>
</dbReference>
<dbReference type="InterPro" id="IPR011990">
    <property type="entry name" value="TPR-like_helical_dom_sf"/>
</dbReference>
<gene>
    <name evidence="6" type="ORF">DFP72DRAFT_911891</name>
</gene>
<evidence type="ECO:0000256" key="2">
    <source>
        <dbReference type="ARBA" id="ARBA00022771"/>
    </source>
</evidence>
<sequence>MDRLGMPGIERSLGIGGGGLVTKESEHNLAIARDLIQHRKLNEALPYLVEALKDEHNTDALLEIAFISSGPEECIDYLELAVEKGHTFLMEEWLGPKAFDSDGGFVGRFWEIPKTRPYMRALGSLSIMYFETNQIAKETKICIEMLRLCPEDNMGARLRLGSSLIRGKRYSAALSFAQDWLKPDIPPPHGGSNFHKPTEGLLNDAEETRLSSWHGQGEILHTAALASFKLFGDCPQAQQYLRMASKVNPHILIRILGKVRRPDASNKAPGTVNGTGNAHDYLWLTQDLWMEEVVWNWANNNPDAKQIILKSCSRPGCRVREADAAQFKRCAGCRLVSYCNPECQRANWKDHKPVCKRQQKQAADLKAFALGKPSPKGSNNVTVSADFFS</sequence>
<dbReference type="Pfam" id="PF01753">
    <property type="entry name" value="zf-MYND"/>
    <property type="match status" value="1"/>
</dbReference>
<comment type="caution">
    <text evidence="6">The sequence shown here is derived from an EMBL/GenBank/DDBJ whole genome shotgun (WGS) entry which is preliminary data.</text>
</comment>
<evidence type="ECO:0000256" key="1">
    <source>
        <dbReference type="ARBA" id="ARBA00022723"/>
    </source>
</evidence>
<dbReference type="Gene3D" id="1.25.40.10">
    <property type="entry name" value="Tetratricopeptide repeat domain"/>
    <property type="match status" value="1"/>
</dbReference>
<dbReference type="AlphaFoldDB" id="A0A8H6HP95"/>
<keyword evidence="1" id="KW-0479">Metal-binding</keyword>
<dbReference type="Gene3D" id="6.10.140.2220">
    <property type="match status" value="1"/>
</dbReference>
<keyword evidence="2 4" id="KW-0863">Zinc-finger</keyword>
<dbReference type="GO" id="GO:0008270">
    <property type="term" value="F:zinc ion binding"/>
    <property type="evidence" value="ECO:0007669"/>
    <property type="project" value="UniProtKB-KW"/>
</dbReference>
<evidence type="ECO:0000256" key="3">
    <source>
        <dbReference type="ARBA" id="ARBA00022833"/>
    </source>
</evidence>
<evidence type="ECO:0000313" key="6">
    <source>
        <dbReference type="EMBL" id="KAF6749847.1"/>
    </source>
</evidence>
<organism evidence="6 7">
    <name type="scientific">Ephemerocybe angulata</name>
    <dbReference type="NCBI Taxonomy" id="980116"/>
    <lineage>
        <taxon>Eukaryota</taxon>
        <taxon>Fungi</taxon>
        <taxon>Dikarya</taxon>
        <taxon>Basidiomycota</taxon>
        <taxon>Agaricomycotina</taxon>
        <taxon>Agaricomycetes</taxon>
        <taxon>Agaricomycetidae</taxon>
        <taxon>Agaricales</taxon>
        <taxon>Agaricineae</taxon>
        <taxon>Psathyrellaceae</taxon>
        <taxon>Ephemerocybe</taxon>
    </lineage>
</organism>
<keyword evidence="7" id="KW-1185">Reference proteome</keyword>
<evidence type="ECO:0000256" key="4">
    <source>
        <dbReference type="PROSITE-ProRule" id="PRU00134"/>
    </source>
</evidence>
<reference evidence="6 7" key="1">
    <citation type="submission" date="2020-07" db="EMBL/GenBank/DDBJ databases">
        <title>Comparative genomics of pyrophilous fungi reveals a link between fire events and developmental genes.</title>
        <authorList>
            <consortium name="DOE Joint Genome Institute"/>
            <person name="Steindorff A.S."/>
            <person name="Carver A."/>
            <person name="Calhoun S."/>
            <person name="Stillman K."/>
            <person name="Liu H."/>
            <person name="Lipzen A."/>
            <person name="Pangilinan J."/>
            <person name="Labutti K."/>
            <person name="Bruns T.D."/>
            <person name="Grigoriev I.V."/>
        </authorList>
    </citation>
    <scope>NUCLEOTIDE SEQUENCE [LARGE SCALE GENOMIC DNA]</scope>
    <source>
        <strain evidence="6 7">CBS 144469</strain>
    </source>
</reference>
<proteinExistence type="predicted"/>